<dbReference type="SUPFAM" id="SSF90123">
    <property type="entry name" value="ABC transporter transmembrane region"/>
    <property type="match status" value="1"/>
</dbReference>
<dbReference type="GO" id="GO:0005886">
    <property type="term" value="C:plasma membrane"/>
    <property type="evidence" value="ECO:0007669"/>
    <property type="project" value="UniProtKB-SubCell"/>
</dbReference>
<dbReference type="OrthoDB" id="9771903at2"/>
<dbReference type="PANTHER" id="PTHR24221:SF654">
    <property type="entry name" value="ATP-BINDING CASSETTE SUB-FAMILY B MEMBER 6"/>
    <property type="match status" value="1"/>
</dbReference>
<keyword evidence="2" id="KW-0813">Transport</keyword>
<proteinExistence type="predicted"/>
<dbReference type="GO" id="GO:0140359">
    <property type="term" value="F:ABC-type transporter activity"/>
    <property type="evidence" value="ECO:0007669"/>
    <property type="project" value="InterPro"/>
</dbReference>
<dbReference type="InterPro" id="IPR022515">
    <property type="entry name" value="NHPM_micro_ABC2"/>
</dbReference>
<dbReference type="InterPro" id="IPR027417">
    <property type="entry name" value="P-loop_NTPase"/>
</dbReference>
<evidence type="ECO:0000313" key="13">
    <source>
        <dbReference type="Proteomes" id="UP000271624"/>
    </source>
</evidence>
<evidence type="ECO:0000313" key="12">
    <source>
        <dbReference type="EMBL" id="RUT08787.1"/>
    </source>
</evidence>
<evidence type="ECO:0000256" key="1">
    <source>
        <dbReference type="ARBA" id="ARBA00004651"/>
    </source>
</evidence>
<keyword evidence="3" id="KW-1003">Cell membrane</keyword>
<dbReference type="InterPro" id="IPR003439">
    <property type="entry name" value="ABC_transporter-like_ATP-bd"/>
</dbReference>
<dbReference type="PROSITE" id="PS00211">
    <property type="entry name" value="ABC_TRANSPORTER_1"/>
    <property type="match status" value="1"/>
</dbReference>
<evidence type="ECO:0000256" key="3">
    <source>
        <dbReference type="ARBA" id="ARBA00022475"/>
    </source>
</evidence>
<feature type="transmembrane region" description="Helical" evidence="9">
    <location>
        <begin position="369"/>
        <end position="390"/>
    </location>
</feature>
<dbReference type="EMBL" id="RSCL01000002">
    <property type="protein sequence ID" value="RUT08787.1"/>
    <property type="molecule type" value="Genomic_DNA"/>
</dbReference>
<reference evidence="12" key="1">
    <citation type="submission" date="2018-12" db="EMBL/GenBank/DDBJ databases">
        <authorList>
            <person name="Will S."/>
            <person name="Neumann-Schaal M."/>
            <person name="Henke P."/>
        </authorList>
    </citation>
    <scope>NUCLEOTIDE SEQUENCE</scope>
    <source>
        <strain evidence="12">PCC 7102</strain>
    </source>
</reference>
<dbReference type="NCBIfam" id="TIGR03797">
    <property type="entry name" value="NHLM_micro_ABC2"/>
    <property type="match status" value="1"/>
</dbReference>
<dbReference type="InterPro" id="IPR017871">
    <property type="entry name" value="ABC_transporter-like_CS"/>
</dbReference>
<feature type="transmembrane region" description="Helical" evidence="9">
    <location>
        <begin position="473"/>
        <end position="495"/>
    </location>
</feature>
<evidence type="ECO:0000259" key="11">
    <source>
        <dbReference type="PROSITE" id="PS50929"/>
    </source>
</evidence>
<comment type="subcellular location">
    <subcellularLocation>
        <location evidence="1">Cell membrane</location>
        <topology evidence="1">Multi-pass membrane protein</topology>
    </subcellularLocation>
</comment>
<keyword evidence="6" id="KW-0067">ATP-binding</keyword>
<dbReference type="SUPFAM" id="SSF52540">
    <property type="entry name" value="P-loop containing nucleoside triphosphate hydrolases"/>
    <property type="match status" value="1"/>
</dbReference>
<dbReference type="Gene3D" id="3.40.50.300">
    <property type="entry name" value="P-loop containing nucleotide triphosphate hydrolases"/>
    <property type="match status" value="1"/>
</dbReference>
<evidence type="ECO:0000256" key="9">
    <source>
        <dbReference type="SAM" id="Phobius"/>
    </source>
</evidence>
<keyword evidence="4 9" id="KW-0812">Transmembrane</keyword>
<evidence type="ECO:0000256" key="2">
    <source>
        <dbReference type="ARBA" id="ARBA00022448"/>
    </source>
</evidence>
<dbReference type="InterPro" id="IPR011527">
    <property type="entry name" value="ABC1_TM_dom"/>
</dbReference>
<organism evidence="12 13">
    <name type="scientific">Dulcicalothrix desertica PCC 7102</name>
    <dbReference type="NCBI Taxonomy" id="232991"/>
    <lineage>
        <taxon>Bacteria</taxon>
        <taxon>Bacillati</taxon>
        <taxon>Cyanobacteriota</taxon>
        <taxon>Cyanophyceae</taxon>
        <taxon>Nostocales</taxon>
        <taxon>Calotrichaceae</taxon>
        <taxon>Dulcicalothrix</taxon>
    </lineage>
</organism>
<evidence type="ECO:0000256" key="6">
    <source>
        <dbReference type="ARBA" id="ARBA00022840"/>
    </source>
</evidence>
<feature type="domain" description="ABC transporter" evidence="10">
    <location>
        <begin position="652"/>
        <end position="884"/>
    </location>
</feature>
<dbReference type="RefSeq" id="WP_127079193.1">
    <property type="nucleotide sequence ID" value="NZ_RSCL01000002.1"/>
</dbReference>
<feature type="domain" description="ABC transmembrane type-1" evidence="11">
    <location>
        <begin position="334"/>
        <end position="620"/>
    </location>
</feature>
<feature type="transmembrane region" description="Helical" evidence="9">
    <location>
        <begin position="449"/>
        <end position="467"/>
    </location>
</feature>
<dbReference type="PANTHER" id="PTHR24221">
    <property type="entry name" value="ATP-BINDING CASSETTE SUB-FAMILY B"/>
    <property type="match status" value="1"/>
</dbReference>
<keyword evidence="13" id="KW-1185">Reference proteome</keyword>
<evidence type="ECO:0000256" key="8">
    <source>
        <dbReference type="ARBA" id="ARBA00023136"/>
    </source>
</evidence>
<dbReference type="Proteomes" id="UP000271624">
    <property type="component" value="Unassembled WGS sequence"/>
</dbReference>
<dbReference type="AlphaFoldDB" id="A0A3S1CU43"/>
<dbReference type="PROSITE" id="PS50929">
    <property type="entry name" value="ABC_TM1F"/>
    <property type="match status" value="1"/>
</dbReference>
<sequence length="887" mass="98724">MELQEQLYQLKGNEPILLNDPQALWQIQSGSISLFVVTVDNGIIQGNRRYLFSCNPGEALFGSLKYSDNQHRQILAVPIGTAELLKVNIQNINHYQNLSTLVKVWCNKCKAALNDEFKFNIDLTSNNIQKLLERLAQFHIEFFDCIDFVEQQEALEEIQRLQAREHLNRQVTKQALEELASSLNHEKQNSFLAETHDSPLLYVAGAVGKALGINIHPPASLDELKTKEPLEAIVRASKVRMRRVLLQENWWKNDCGAMVAFTSEDDRPIALLPVSPTSYQMLDPIEQTRATVNERRALLLSPVAYTFYRSLPNQVLNAKDLFKFILFGRSRDLVIILLTSIGAVLLGMVTPQATAIIMDNAIPDGDKNLIMQIGVGLLVTTFATTIFKLIQGFAILRVETASDVSAQAAVWDRLLRLPVSFFRQYTTGDLHNRVLSIHNIRRRLSGSTLVNLITGLFALFYLGQLFYYNVNLAIIGVLVAVVTVIIIIMSSVMLFDKVRPLLELEGDIFGQKVQLINGISKLRVAGAEERAFAAWSKKYSRQVKLEISKQKVEDSVTLINTVIPTLTNAALFWFTVQMMAPSQSSSVGLTIGTFLAFNTAFDTFIEGTSELSNTLTETLQVVPEWKRTLPILETLTEVNSNKRNPGILTGKIAMERVSFRYLQDKPLVLDNVSFSVEPGEFIAFVGTSGSGKSTLLRLLLGFENLDSGNIYYSGQDLSKLDIEAVRRQMGVVLQNGHLQSASIFDNIAGGANLTLDEAWEAAEMAGFASDIAMMPMDMHTIVSEGGNNLSGGQRQRLLIARALALKPKILLFDEATSALDNKTQAIVSESLDKLQVTRIVIAHRLSTIRSANRIYVLQAGRIIQQGTFSELALETGLFAQLMQRQIA</sequence>
<keyword evidence="7 9" id="KW-1133">Transmembrane helix</keyword>
<dbReference type="GO" id="GO:0034040">
    <property type="term" value="F:ATPase-coupled lipid transmembrane transporter activity"/>
    <property type="evidence" value="ECO:0007669"/>
    <property type="project" value="TreeGrafter"/>
</dbReference>
<keyword evidence="5" id="KW-0547">Nucleotide-binding</keyword>
<dbReference type="InterPro" id="IPR039421">
    <property type="entry name" value="Type_1_exporter"/>
</dbReference>
<dbReference type="GO" id="GO:0005524">
    <property type="term" value="F:ATP binding"/>
    <property type="evidence" value="ECO:0007669"/>
    <property type="project" value="UniProtKB-KW"/>
</dbReference>
<name>A0A3S1CU43_9CYAN</name>
<dbReference type="Gene3D" id="1.20.1560.10">
    <property type="entry name" value="ABC transporter type 1, transmembrane domain"/>
    <property type="match status" value="1"/>
</dbReference>
<protein>
    <submittedName>
        <fullName evidence="12">NHLP family bacteriocin export ABC transporter permease/ATPase subunit</fullName>
    </submittedName>
</protein>
<evidence type="ECO:0000259" key="10">
    <source>
        <dbReference type="PROSITE" id="PS50893"/>
    </source>
</evidence>
<accession>A0A3S1CU43</accession>
<dbReference type="SMART" id="SM00382">
    <property type="entry name" value="AAA"/>
    <property type="match status" value="1"/>
</dbReference>
<dbReference type="InterPro" id="IPR003593">
    <property type="entry name" value="AAA+_ATPase"/>
</dbReference>
<dbReference type="Pfam" id="PF00005">
    <property type="entry name" value="ABC_tran"/>
    <property type="match status" value="1"/>
</dbReference>
<dbReference type="InterPro" id="IPR036640">
    <property type="entry name" value="ABC1_TM_sf"/>
</dbReference>
<dbReference type="PROSITE" id="PS50893">
    <property type="entry name" value="ABC_TRANSPORTER_2"/>
    <property type="match status" value="1"/>
</dbReference>
<evidence type="ECO:0000256" key="7">
    <source>
        <dbReference type="ARBA" id="ARBA00022989"/>
    </source>
</evidence>
<feature type="transmembrane region" description="Helical" evidence="9">
    <location>
        <begin position="333"/>
        <end position="357"/>
    </location>
</feature>
<gene>
    <name evidence="12" type="ORF">DSM106972_008400</name>
</gene>
<evidence type="ECO:0000256" key="5">
    <source>
        <dbReference type="ARBA" id="ARBA00022741"/>
    </source>
</evidence>
<dbReference type="GO" id="GO:0016887">
    <property type="term" value="F:ATP hydrolysis activity"/>
    <property type="evidence" value="ECO:0007669"/>
    <property type="project" value="InterPro"/>
</dbReference>
<dbReference type="Pfam" id="PF00664">
    <property type="entry name" value="ABC_membrane"/>
    <property type="match status" value="1"/>
</dbReference>
<reference evidence="12" key="2">
    <citation type="journal article" date="2019" name="Genome Biol. Evol.">
        <title>Day and night: Metabolic profiles and evolutionary relationships of six axenic non-marine cyanobacteria.</title>
        <authorList>
            <person name="Will S.E."/>
            <person name="Henke P."/>
            <person name="Boedeker C."/>
            <person name="Huang S."/>
            <person name="Brinkmann H."/>
            <person name="Rohde M."/>
            <person name="Jarek M."/>
            <person name="Friedl T."/>
            <person name="Seufert S."/>
            <person name="Schumacher M."/>
            <person name="Overmann J."/>
            <person name="Neumann-Schaal M."/>
            <person name="Petersen J."/>
        </authorList>
    </citation>
    <scope>NUCLEOTIDE SEQUENCE [LARGE SCALE GENOMIC DNA]</scope>
    <source>
        <strain evidence="12">PCC 7102</strain>
    </source>
</reference>
<keyword evidence="8 9" id="KW-0472">Membrane</keyword>
<comment type="caution">
    <text evidence="12">The sequence shown here is derived from an EMBL/GenBank/DDBJ whole genome shotgun (WGS) entry which is preliminary data.</text>
</comment>
<dbReference type="FunFam" id="3.40.50.300:FF:000299">
    <property type="entry name" value="ABC transporter ATP-binding protein/permease"/>
    <property type="match status" value="1"/>
</dbReference>
<evidence type="ECO:0000256" key="4">
    <source>
        <dbReference type="ARBA" id="ARBA00022692"/>
    </source>
</evidence>